<dbReference type="EMBL" id="QFPW01000007">
    <property type="protein sequence ID" value="PZQ49460.1"/>
    <property type="molecule type" value="Genomic_DNA"/>
</dbReference>
<organism evidence="1 2">
    <name type="scientific">Rhodovulum sulfidophilum</name>
    <name type="common">Rhodobacter sulfidophilus</name>
    <dbReference type="NCBI Taxonomy" id="35806"/>
    <lineage>
        <taxon>Bacteria</taxon>
        <taxon>Pseudomonadati</taxon>
        <taxon>Pseudomonadota</taxon>
        <taxon>Alphaproteobacteria</taxon>
        <taxon>Rhodobacterales</taxon>
        <taxon>Paracoccaceae</taxon>
        <taxon>Rhodovulum</taxon>
    </lineage>
</organism>
<proteinExistence type="predicted"/>
<reference evidence="1 2" key="1">
    <citation type="submission" date="2017-08" db="EMBL/GenBank/DDBJ databases">
        <title>Infants hospitalized years apart are colonized by the same room-sourced microbial strains.</title>
        <authorList>
            <person name="Brooks B."/>
            <person name="Olm M.R."/>
            <person name="Firek B.A."/>
            <person name="Baker R."/>
            <person name="Thomas B.C."/>
            <person name="Morowitz M.J."/>
            <person name="Banfield J.F."/>
        </authorList>
    </citation>
    <scope>NUCLEOTIDE SEQUENCE [LARGE SCALE GENOMIC DNA]</scope>
    <source>
        <strain evidence="1">S2_005_002_R2_34</strain>
    </source>
</reference>
<dbReference type="Gene3D" id="3.40.630.30">
    <property type="match status" value="1"/>
</dbReference>
<name>A0A2W5QDG7_RHOSU</name>
<accession>A0A2W5QDG7</accession>
<evidence type="ECO:0000313" key="1">
    <source>
        <dbReference type="EMBL" id="PZQ49460.1"/>
    </source>
</evidence>
<evidence type="ECO:0008006" key="3">
    <source>
        <dbReference type="Google" id="ProtNLM"/>
    </source>
</evidence>
<dbReference type="Proteomes" id="UP000249185">
    <property type="component" value="Unassembled WGS sequence"/>
</dbReference>
<sequence length="199" mass="21530">MPYGLPNISFIGYPLPVPCAAHGGLGFRVGLRADAGLVLDHFRRLSPLDRRQRFCATLAEAALARHAAELWDQASIVLLAQDGPLWPAPPFRAGPVRALAEIAIAGSEAEIGVSVDATCRRRGLGGWLTRTAGFLLAPRGVTRLRAWTMPGNASMLALGRAHGARITTESGETEILFEVATLRRDYLRRRAPLLFREAG</sequence>
<gene>
    <name evidence="1" type="ORF">DI556_11375</name>
</gene>
<dbReference type="InterPro" id="IPR016181">
    <property type="entry name" value="Acyl_CoA_acyltransferase"/>
</dbReference>
<evidence type="ECO:0000313" key="2">
    <source>
        <dbReference type="Proteomes" id="UP000249185"/>
    </source>
</evidence>
<protein>
    <recommendedName>
        <fullName evidence="3">N-acetyltransferase domain-containing protein</fullName>
    </recommendedName>
</protein>
<dbReference type="AlphaFoldDB" id="A0A2W5QDG7"/>
<dbReference type="SUPFAM" id="SSF55729">
    <property type="entry name" value="Acyl-CoA N-acyltransferases (Nat)"/>
    <property type="match status" value="1"/>
</dbReference>
<comment type="caution">
    <text evidence="1">The sequence shown here is derived from an EMBL/GenBank/DDBJ whole genome shotgun (WGS) entry which is preliminary data.</text>
</comment>